<feature type="compositionally biased region" description="Low complexity" evidence="1">
    <location>
        <begin position="101"/>
        <end position="145"/>
    </location>
</feature>
<dbReference type="AlphaFoldDB" id="A0ABD2CNP1"/>
<protein>
    <submittedName>
        <fullName evidence="2">Uncharacterized protein</fullName>
    </submittedName>
</protein>
<feature type="region of interest" description="Disordered" evidence="1">
    <location>
        <begin position="1"/>
        <end position="37"/>
    </location>
</feature>
<feature type="compositionally biased region" description="Basic and acidic residues" evidence="1">
    <location>
        <begin position="87"/>
        <end position="100"/>
    </location>
</feature>
<dbReference type="Proteomes" id="UP001607303">
    <property type="component" value="Unassembled WGS sequence"/>
</dbReference>
<gene>
    <name evidence="2" type="ORF">V1477_005942</name>
</gene>
<keyword evidence="3" id="KW-1185">Reference proteome</keyword>
<sequence>MKKKRKKNKQTGKENEKFRSLHMRKSHGGEGEGGGWGGWFVGRVRSREHRKIATAMPFEAFTVQEEGGHNRNANFCPAKGSMDELHFSFRSEESLSRDDSGSSSSSSSSNTSSNSSSNSSSSSSSSNSSDNNNNDSNDTSTKSSNPICKVCPTKREKPFTELLSVPLSSLYDHSSSSSSNSNIINNKNSNN</sequence>
<organism evidence="2 3">
    <name type="scientific">Vespula maculifrons</name>
    <name type="common">Eastern yellow jacket</name>
    <name type="synonym">Wasp</name>
    <dbReference type="NCBI Taxonomy" id="7453"/>
    <lineage>
        <taxon>Eukaryota</taxon>
        <taxon>Metazoa</taxon>
        <taxon>Ecdysozoa</taxon>
        <taxon>Arthropoda</taxon>
        <taxon>Hexapoda</taxon>
        <taxon>Insecta</taxon>
        <taxon>Pterygota</taxon>
        <taxon>Neoptera</taxon>
        <taxon>Endopterygota</taxon>
        <taxon>Hymenoptera</taxon>
        <taxon>Apocrita</taxon>
        <taxon>Aculeata</taxon>
        <taxon>Vespoidea</taxon>
        <taxon>Vespidae</taxon>
        <taxon>Vespinae</taxon>
        <taxon>Vespula</taxon>
    </lineage>
</organism>
<evidence type="ECO:0000313" key="3">
    <source>
        <dbReference type="Proteomes" id="UP001607303"/>
    </source>
</evidence>
<feature type="non-terminal residue" evidence="2">
    <location>
        <position position="191"/>
    </location>
</feature>
<comment type="caution">
    <text evidence="2">The sequence shown here is derived from an EMBL/GenBank/DDBJ whole genome shotgun (WGS) entry which is preliminary data.</text>
</comment>
<evidence type="ECO:0000313" key="2">
    <source>
        <dbReference type="EMBL" id="KAL2745788.1"/>
    </source>
</evidence>
<feature type="region of interest" description="Disordered" evidence="1">
    <location>
        <begin position="87"/>
        <end position="151"/>
    </location>
</feature>
<evidence type="ECO:0000256" key="1">
    <source>
        <dbReference type="SAM" id="MobiDB-lite"/>
    </source>
</evidence>
<accession>A0ABD2CNP1</accession>
<feature type="compositionally biased region" description="Basic residues" evidence="1">
    <location>
        <begin position="1"/>
        <end position="10"/>
    </location>
</feature>
<dbReference type="EMBL" id="JAYRBN010000040">
    <property type="protein sequence ID" value="KAL2745788.1"/>
    <property type="molecule type" value="Genomic_DNA"/>
</dbReference>
<reference evidence="2 3" key="1">
    <citation type="journal article" date="2024" name="Ann. Entomol. Soc. Am.">
        <title>Genomic analyses of the southern and eastern yellowjacket wasps (Hymenoptera: Vespidae) reveal evolutionary signatures of social life.</title>
        <authorList>
            <person name="Catto M.A."/>
            <person name="Caine P.B."/>
            <person name="Orr S.E."/>
            <person name="Hunt B.G."/>
            <person name="Goodisman M.A.D."/>
        </authorList>
    </citation>
    <scope>NUCLEOTIDE SEQUENCE [LARGE SCALE GENOMIC DNA]</scope>
    <source>
        <strain evidence="2">232</strain>
        <tissue evidence="2">Head and thorax</tissue>
    </source>
</reference>
<proteinExistence type="predicted"/>
<name>A0ABD2CNP1_VESMC</name>
<feature type="compositionally biased region" description="Low complexity" evidence="1">
    <location>
        <begin position="174"/>
        <end position="191"/>
    </location>
</feature>
<feature type="region of interest" description="Disordered" evidence="1">
    <location>
        <begin position="170"/>
        <end position="191"/>
    </location>
</feature>